<dbReference type="PANTHER" id="PTHR31547:SF1">
    <property type="entry name" value="MULTIVESICULAR BODY SUBUNIT 12B"/>
    <property type="match status" value="1"/>
</dbReference>
<feature type="compositionally biased region" description="Polar residues" evidence="9">
    <location>
        <begin position="183"/>
        <end position="194"/>
    </location>
</feature>
<evidence type="ECO:0000259" key="10">
    <source>
        <dbReference type="PROSITE" id="PS51498"/>
    </source>
</evidence>
<dbReference type="GO" id="GO:0031902">
    <property type="term" value="C:late endosome membrane"/>
    <property type="evidence" value="ECO:0007669"/>
    <property type="project" value="UniProtKB-SubCell"/>
</dbReference>
<dbReference type="InterPro" id="IPR018798">
    <property type="entry name" value="MVB12A/B"/>
</dbReference>
<evidence type="ECO:0000256" key="6">
    <source>
        <dbReference type="ARBA" id="ARBA00022927"/>
    </source>
</evidence>
<dbReference type="GO" id="GO:0019075">
    <property type="term" value="P:virus maturation"/>
    <property type="evidence" value="ECO:0007669"/>
    <property type="project" value="TreeGrafter"/>
</dbReference>
<proteinExistence type="inferred from homology"/>
<keyword evidence="7" id="KW-0472">Membrane</keyword>
<feature type="region of interest" description="Disordered" evidence="9">
    <location>
        <begin position="181"/>
        <end position="269"/>
    </location>
</feature>
<dbReference type="GO" id="GO:0042058">
    <property type="term" value="P:regulation of epidermal growth factor receptor signaling pathway"/>
    <property type="evidence" value="ECO:0007669"/>
    <property type="project" value="TreeGrafter"/>
</dbReference>
<comment type="function">
    <text evidence="8">Component of the ESCRT-I complex, a regulator of vesicular trafficking process. Required for the sorting of endocytic ubiquitinated cargos into multivesicular bodies.</text>
</comment>
<dbReference type="GO" id="GO:0046755">
    <property type="term" value="P:viral budding"/>
    <property type="evidence" value="ECO:0007669"/>
    <property type="project" value="TreeGrafter"/>
</dbReference>
<name>A0AAE1KR30_PETCI</name>
<feature type="domain" description="MABP" evidence="10">
    <location>
        <begin position="37"/>
        <end position="179"/>
    </location>
</feature>
<feature type="compositionally biased region" description="Gly residues" evidence="9">
    <location>
        <begin position="211"/>
        <end position="220"/>
    </location>
</feature>
<dbReference type="EMBL" id="JAWQEG010001204">
    <property type="protein sequence ID" value="KAK3881544.1"/>
    <property type="molecule type" value="Genomic_DNA"/>
</dbReference>
<dbReference type="Gene3D" id="2.100.10.50">
    <property type="match status" value="1"/>
</dbReference>
<dbReference type="Pfam" id="PF10240">
    <property type="entry name" value="DUF2464"/>
    <property type="match status" value="1"/>
</dbReference>
<feature type="compositionally biased region" description="Pro residues" evidence="9">
    <location>
        <begin position="243"/>
        <end position="261"/>
    </location>
</feature>
<evidence type="ECO:0000313" key="11">
    <source>
        <dbReference type="EMBL" id="KAK3881544.1"/>
    </source>
</evidence>
<dbReference type="PROSITE" id="PS51498">
    <property type="entry name" value="MABP"/>
    <property type="match status" value="1"/>
</dbReference>
<accession>A0AAE1KR30</accession>
<reference evidence="11" key="1">
    <citation type="submission" date="2023-10" db="EMBL/GenBank/DDBJ databases">
        <title>Genome assemblies of two species of porcelain crab, Petrolisthes cinctipes and Petrolisthes manimaculis (Anomura: Porcellanidae).</title>
        <authorList>
            <person name="Angst P."/>
        </authorList>
    </citation>
    <scope>NUCLEOTIDE SEQUENCE</scope>
    <source>
        <strain evidence="11">PB745_01</strain>
        <tissue evidence="11">Gill</tissue>
    </source>
</reference>
<feature type="region of interest" description="Disordered" evidence="9">
    <location>
        <begin position="294"/>
        <end position="323"/>
    </location>
</feature>
<sequence>MDGEQIETKNRPVSPDVLFQSGWMMRDLYNALPLPDDRPITSICVVEELIGCPPNFTAVNKTHDQDIDADLYKDGFFRRVTRYLCHSKVEGYQGYVVEQLAIVPERDARPTGYTIVEQTFDTNQKAFKKRQLCFKQVPHKLATQTITDIIILSRSKLAPEGFSLVGEMNGLCVCVKPGPAPSVTHSPGPSQSLVHTPAQPSPPRYGLDPRGSGGGGGGRMYPGMTPARPAPGAPIGPGRLPQGQPPPLPPRLHPRPGPSPTHTPSAAESMLYGPSQSALFGLPFVVNKRYLNLGESSAPPIPTFSKKSRQQIEDEGKGESEAW</sequence>
<protein>
    <recommendedName>
        <fullName evidence="10">MABP domain-containing protein</fullName>
    </recommendedName>
</protein>
<comment type="subcellular location">
    <subcellularLocation>
        <location evidence="2">Endosome membrane</location>
        <topology evidence="2">Peripheral membrane protein</topology>
    </subcellularLocation>
    <subcellularLocation>
        <location evidence="1">Late endosome membrane</location>
    </subcellularLocation>
</comment>
<dbReference type="Proteomes" id="UP001286313">
    <property type="component" value="Unassembled WGS sequence"/>
</dbReference>
<evidence type="ECO:0000256" key="5">
    <source>
        <dbReference type="ARBA" id="ARBA00022753"/>
    </source>
</evidence>
<keyword evidence="5" id="KW-0967">Endosome</keyword>
<evidence type="ECO:0000256" key="8">
    <source>
        <dbReference type="ARBA" id="ARBA00053101"/>
    </source>
</evidence>
<organism evidence="11 12">
    <name type="scientific">Petrolisthes cinctipes</name>
    <name type="common">Flat porcelain crab</name>
    <dbReference type="NCBI Taxonomy" id="88211"/>
    <lineage>
        <taxon>Eukaryota</taxon>
        <taxon>Metazoa</taxon>
        <taxon>Ecdysozoa</taxon>
        <taxon>Arthropoda</taxon>
        <taxon>Crustacea</taxon>
        <taxon>Multicrustacea</taxon>
        <taxon>Malacostraca</taxon>
        <taxon>Eumalacostraca</taxon>
        <taxon>Eucarida</taxon>
        <taxon>Decapoda</taxon>
        <taxon>Pleocyemata</taxon>
        <taxon>Anomura</taxon>
        <taxon>Galatheoidea</taxon>
        <taxon>Porcellanidae</taxon>
        <taxon>Petrolisthes</taxon>
    </lineage>
</organism>
<feature type="compositionally biased region" description="Basic and acidic residues" evidence="9">
    <location>
        <begin position="310"/>
        <end position="323"/>
    </location>
</feature>
<evidence type="ECO:0000256" key="9">
    <source>
        <dbReference type="SAM" id="MobiDB-lite"/>
    </source>
</evidence>
<dbReference type="FunFam" id="2.100.10.50:FF:000002">
    <property type="entry name" value="Multivesicular body subunit 12B"/>
    <property type="match status" value="1"/>
</dbReference>
<keyword evidence="12" id="KW-1185">Reference proteome</keyword>
<dbReference type="PANTHER" id="PTHR31547">
    <property type="entry name" value="MULTIVESICULAR BODY SUBUNIT 12B"/>
    <property type="match status" value="1"/>
</dbReference>
<dbReference type="InterPro" id="IPR023341">
    <property type="entry name" value="MABP"/>
</dbReference>
<dbReference type="GO" id="GO:0015031">
    <property type="term" value="P:protein transport"/>
    <property type="evidence" value="ECO:0007669"/>
    <property type="project" value="UniProtKB-KW"/>
</dbReference>
<evidence type="ECO:0000313" key="12">
    <source>
        <dbReference type="Proteomes" id="UP001286313"/>
    </source>
</evidence>
<keyword evidence="6" id="KW-0653">Protein transport</keyword>
<dbReference type="AlphaFoldDB" id="A0AAE1KR30"/>
<evidence type="ECO:0000256" key="2">
    <source>
        <dbReference type="ARBA" id="ARBA00004481"/>
    </source>
</evidence>
<evidence type="ECO:0000256" key="4">
    <source>
        <dbReference type="ARBA" id="ARBA00022448"/>
    </source>
</evidence>
<dbReference type="GO" id="GO:0000813">
    <property type="term" value="C:ESCRT I complex"/>
    <property type="evidence" value="ECO:0007669"/>
    <property type="project" value="InterPro"/>
</dbReference>
<comment type="similarity">
    <text evidence="3">Belongs to the MVB12 family.</text>
</comment>
<dbReference type="InterPro" id="IPR040297">
    <property type="entry name" value="MVB12B"/>
</dbReference>
<gene>
    <name evidence="11" type="ORF">Pcinc_014016</name>
</gene>
<evidence type="ECO:0000256" key="3">
    <source>
        <dbReference type="ARBA" id="ARBA00010432"/>
    </source>
</evidence>
<keyword evidence="4" id="KW-0813">Transport</keyword>
<evidence type="ECO:0000256" key="1">
    <source>
        <dbReference type="ARBA" id="ARBA00004414"/>
    </source>
</evidence>
<comment type="caution">
    <text evidence="11">The sequence shown here is derived from an EMBL/GenBank/DDBJ whole genome shotgun (WGS) entry which is preliminary data.</text>
</comment>
<evidence type="ECO:0000256" key="7">
    <source>
        <dbReference type="ARBA" id="ARBA00023136"/>
    </source>
</evidence>